<dbReference type="Pfam" id="PF00534">
    <property type="entry name" value="Glycos_transf_1"/>
    <property type="match status" value="1"/>
</dbReference>
<dbReference type="PANTHER" id="PTHR45947:SF3">
    <property type="entry name" value="SULFOQUINOVOSYL TRANSFERASE SQD2"/>
    <property type="match status" value="1"/>
</dbReference>
<dbReference type="RefSeq" id="WP_133640059.1">
    <property type="nucleotide sequence ID" value="NZ_SNZV01000004.1"/>
</dbReference>
<dbReference type="AlphaFoldDB" id="A0A4V3E1L1"/>
<organism evidence="2 3">
    <name type="scientific">Sphingobacterium paludis</name>
    <dbReference type="NCBI Taxonomy" id="1476465"/>
    <lineage>
        <taxon>Bacteria</taxon>
        <taxon>Pseudomonadati</taxon>
        <taxon>Bacteroidota</taxon>
        <taxon>Sphingobacteriia</taxon>
        <taxon>Sphingobacteriales</taxon>
        <taxon>Sphingobacteriaceae</taxon>
        <taxon>Sphingobacterium</taxon>
    </lineage>
</organism>
<comment type="caution">
    <text evidence="2">The sequence shown here is derived from an EMBL/GenBank/DDBJ whole genome shotgun (WGS) entry which is preliminary data.</text>
</comment>
<dbReference type="GO" id="GO:0016757">
    <property type="term" value="F:glycosyltransferase activity"/>
    <property type="evidence" value="ECO:0007669"/>
    <property type="project" value="InterPro"/>
</dbReference>
<accession>A0A4V3E1L1</accession>
<dbReference type="InterPro" id="IPR001296">
    <property type="entry name" value="Glyco_trans_1"/>
</dbReference>
<evidence type="ECO:0000313" key="2">
    <source>
        <dbReference type="EMBL" id="TDS13728.1"/>
    </source>
</evidence>
<dbReference type="CDD" id="cd03801">
    <property type="entry name" value="GT4_PimA-like"/>
    <property type="match status" value="1"/>
</dbReference>
<evidence type="ECO:0000259" key="1">
    <source>
        <dbReference type="Pfam" id="PF00534"/>
    </source>
</evidence>
<dbReference type="SUPFAM" id="SSF53756">
    <property type="entry name" value="UDP-Glycosyltransferase/glycogen phosphorylase"/>
    <property type="match status" value="1"/>
</dbReference>
<gene>
    <name evidence="2" type="ORF">B0I21_10454</name>
</gene>
<dbReference type="Proteomes" id="UP000294752">
    <property type="component" value="Unassembled WGS sequence"/>
</dbReference>
<dbReference type="EMBL" id="SNZV01000004">
    <property type="protein sequence ID" value="TDS13728.1"/>
    <property type="molecule type" value="Genomic_DNA"/>
</dbReference>
<reference evidence="2 3" key="1">
    <citation type="submission" date="2019-03" db="EMBL/GenBank/DDBJ databases">
        <title>Genomic Encyclopedia of Type Strains, Phase III (KMG-III): the genomes of soil and plant-associated and newly described type strains.</title>
        <authorList>
            <person name="Whitman W."/>
        </authorList>
    </citation>
    <scope>NUCLEOTIDE SEQUENCE [LARGE SCALE GENOMIC DNA]</scope>
    <source>
        <strain evidence="2 3">CGMCC 1.12801</strain>
    </source>
</reference>
<dbReference type="InterPro" id="IPR050194">
    <property type="entry name" value="Glycosyltransferase_grp1"/>
</dbReference>
<dbReference type="OrthoDB" id="9811239at2"/>
<evidence type="ECO:0000313" key="3">
    <source>
        <dbReference type="Proteomes" id="UP000294752"/>
    </source>
</evidence>
<dbReference type="PANTHER" id="PTHR45947">
    <property type="entry name" value="SULFOQUINOVOSYL TRANSFERASE SQD2"/>
    <property type="match status" value="1"/>
</dbReference>
<keyword evidence="3" id="KW-1185">Reference proteome</keyword>
<name>A0A4V3E1L1_9SPHI</name>
<dbReference type="Gene3D" id="3.40.50.2000">
    <property type="entry name" value="Glycogen Phosphorylase B"/>
    <property type="match status" value="2"/>
</dbReference>
<feature type="domain" description="Glycosyl transferase family 1" evidence="1">
    <location>
        <begin position="229"/>
        <end position="389"/>
    </location>
</feature>
<keyword evidence="2" id="KW-0808">Transferase</keyword>
<protein>
    <submittedName>
        <fullName evidence="2">Glycosyl transferase family 1</fullName>
    </submittedName>
</protein>
<sequence length="416" mass="47977">MKRIIIAHVSKQHSFHTAVALKRAGMLSKYITTVYDKQSSLTGKVKKLLKGATLNKASTRRSAELEDDSVLLIGEFFGLLRIFLRRFKKINIDAFVMDYFGRNVANYVIQEKPDAVILYDGVGKKYIDKIKKKSPNTKVIMDVTISSRLYMKEIFEEDMRLYGHDKFYKQEASLWNEEHLRNVRDDFRHCDYYFVPSEVVKRSLVAANVPLSKLVKIPYGVSVRDFSFHEKPQRLATEPLRLLFVGGVMHRKGIHHLCELVSMYNEQEVILEIAGGVVAFEDTPEKYHERSNIKFLGFVTRDRIAEKFKHADVFILPSLGEGLALVILEALATGTPVLTSNLSGGNDAVINYENGIVYDYNQLEQLAQAIEWFRSNRDKIPAMSRAARRTVEEEYSWERYYEDVVRKMNNILEVNQ</sequence>
<proteinExistence type="predicted"/>